<sequence length="87" mass="10519">MVEYRKEEIAYWYDEHSKSILSYILLMVKDYQQSEDLDYNPMPQEILRLKEDSYELYNALGELKDTYRKVIILTQLSQTEIGRYALI</sequence>
<dbReference type="EMBL" id="FOBW01000017">
    <property type="protein sequence ID" value="SEN67677.1"/>
    <property type="molecule type" value="Genomic_DNA"/>
</dbReference>
<evidence type="ECO:0000313" key="1">
    <source>
        <dbReference type="EMBL" id="SEN67677.1"/>
    </source>
</evidence>
<dbReference type="Proteomes" id="UP000198553">
    <property type="component" value="Unassembled WGS sequence"/>
</dbReference>
<accession>A0A1H8III3</accession>
<evidence type="ECO:0000313" key="2">
    <source>
        <dbReference type="Proteomes" id="UP000198553"/>
    </source>
</evidence>
<protein>
    <submittedName>
        <fullName evidence="1">Uncharacterized protein</fullName>
    </submittedName>
</protein>
<name>A0A1H8III3_9BACI</name>
<dbReference type="AlphaFoldDB" id="A0A1H8III3"/>
<reference evidence="2" key="1">
    <citation type="submission" date="2016-10" db="EMBL/GenBank/DDBJ databases">
        <authorList>
            <person name="Varghese N."/>
            <person name="Submissions S."/>
        </authorList>
    </citation>
    <scope>NUCLEOTIDE SEQUENCE [LARGE SCALE GENOMIC DNA]</scope>
    <source>
        <strain evidence="2">B48,IBRC-M 10115,DSM 25386,CECT 8001</strain>
    </source>
</reference>
<dbReference type="OrthoDB" id="306910at2"/>
<dbReference type="RefSeq" id="WP_090749389.1">
    <property type="nucleotide sequence ID" value="NZ_FOBW01000017.1"/>
</dbReference>
<organism evidence="1 2">
    <name type="scientific">Mesobacillus persicus</name>
    <dbReference type="NCBI Taxonomy" id="930146"/>
    <lineage>
        <taxon>Bacteria</taxon>
        <taxon>Bacillati</taxon>
        <taxon>Bacillota</taxon>
        <taxon>Bacilli</taxon>
        <taxon>Bacillales</taxon>
        <taxon>Bacillaceae</taxon>
        <taxon>Mesobacillus</taxon>
    </lineage>
</organism>
<keyword evidence="2" id="KW-1185">Reference proteome</keyword>
<gene>
    <name evidence="1" type="ORF">SAMN05192533_11744</name>
</gene>
<dbReference type="STRING" id="930146.SAMN05192533_11744"/>
<proteinExistence type="predicted"/>